<feature type="signal peptide" evidence="2">
    <location>
        <begin position="1"/>
        <end position="25"/>
    </location>
</feature>
<accession>A0ABD2K2N6</accession>
<keyword evidence="2" id="KW-0732">Signal</keyword>
<evidence type="ECO:0000313" key="4">
    <source>
        <dbReference type="Proteomes" id="UP001620645"/>
    </source>
</evidence>
<feature type="region of interest" description="Disordered" evidence="1">
    <location>
        <begin position="106"/>
        <end position="131"/>
    </location>
</feature>
<protein>
    <submittedName>
        <fullName evidence="3">Uncharacterized protein</fullName>
    </submittedName>
</protein>
<proteinExistence type="predicted"/>
<gene>
    <name evidence="3" type="ORF">niasHS_002809</name>
</gene>
<name>A0ABD2K2N6_HETSC</name>
<sequence>MPFSTSKVSLLFLVFVVVAAQFAQGVPEAWEVARIFQSQRHAQKQRMAQDEDTNGREKMMRQFRHKLRSKSEQFAEFIKRLAMQMNIGREMDHHSKQRFVDAQMPTADAGQWQQNGEHRGDAENDGTMPRNDQQQQLLPQLGTESVQMCIFMRIGCGKINRSNYSKRLRDFANRMTVHEKVQNGLIIHRKPSEQ</sequence>
<evidence type="ECO:0000256" key="2">
    <source>
        <dbReference type="SAM" id="SignalP"/>
    </source>
</evidence>
<organism evidence="3 4">
    <name type="scientific">Heterodera schachtii</name>
    <name type="common">Sugarbeet cyst nematode worm</name>
    <name type="synonym">Tylenchus schachtii</name>
    <dbReference type="NCBI Taxonomy" id="97005"/>
    <lineage>
        <taxon>Eukaryota</taxon>
        <taxon>Metazoa</taxon>
        <taxon>Ecdysozoa</taxon>
        <taxon>Nematoda</taxon>
        <taxon>Chromadorea</taxon>
        <taxon>Rhabditida</taxon>
        <taxon>Tylenchina</taxon>
        <taxon>Tylenchomorpha</taxon>
        <taxon>Tylenchoidea</taxon>
        <taxon>Heteroderidae</taxon>
        <taxon>Heteroderinae</taxon>
        <taxon>Heterodera</taxon>
    </lineage>
</organism>
<feature type="chain" id="PRO_5044750268" evidence="2">
    <location>
        <begin position="26"/>
        <end position="194"/>
    </location>
</feature>
<dbReference type="Proteomes" id="UP001620645">
    <property type="component" value="Unassembled WGS sequence"/>
</dbReference>
<dbReference type="AlphaFoldDB" id="A0ABD2K2N6"/>
<dbReference type="EMBL" id="JBICCN010000056">
    <property type="protein sequence ID" value="KAL3097093.1"/>
    <property type="molecule type" value="Genomic_DNA"/>
</dbReference>
<comment type="caution">
    <text evidence="3">The sequence shown here is derived from an EMBL/GenBank/DDBJ whole genome shotgun (WGS) entry which is preliminary data.</text>
</comment>
<keyword evidence="4" id="KW-1185">Reference proteome</keyword>
<evidence type="ECO:0000313" key="3">
    <source>
        <dbReference type="EMBL" id="KAL3097093.1"/>
    </source>
</evidence>
<evidence type="ECO:0000256" key="1">
    <source>
        <dbReference type="SAM" id="MobiDB-lite"/>
    </source>
</evidence>
<reference evidence="3 4" key="1">
    <citation type="submission" date="2024-10" db="EMBL/GenBank/DDBJ databases">
        <authorList>
            <person name="Kim D."/>
        </authorList>
    </citation>
    <scope>NUCLEOTIDE SEQUENCE [LARGE SCALE GENOMIC DNA]</scope>
    <source>
        <strain evidence="3">Taebaek</strain>
    </source>
</reference>